<keyword evidence="3" id="KW-1185">Reference proteome</keyword>
<dbReference type="EMBL" id="FNZN01000004">
    <property type="protein sequence ID" value="SEL48156.1"/>
    <property type="molecule type" value="Genomic_DNA"/>
</dbReference>
<organism evidence="2 3">
    <name type="scientific">Maribacter orientalis</name>
    <dbReference type="NCBI Taxonomy" id="228957"/>
    <lineage>
        <taxon>Bacteria</taxon>
        <taxon>Pseudomonadati</taxon>
        <taxon>Bacteroidota</taxon>
        <taxon>Flavobacteriia</taxon>
        <taxon>Flavobacteriales</taxon>
        <taxon>Flavobacteriaceae</taxon>
        <taxon>Maribacter</taxon>
    </lineage>
</organism>
<dbReference type="RefSeq" id="WP_091623301.1">
    <property type="nucleotide sequence ID" value="NZ_FNZN01000004.1"/>
</dbReference>
<sequence>MKLFRRIRHKLILDNKKSKYLKYAFGEIILVVIGILIALQINNWNQKRIDKNTEQIYLTGLKEEFEISKWKLEELININKKNYSGAKKIVELSTQNNDFTKESLFSKLLVETFSDDVAFNSNNSLLIEMINSGNLKNLSNTELRKQLTNWISTLEDISRQEEELSNQRIKVLDMFRTDKYSLNTVFQQAGVSNNFGLPKTENEVNNLSLLNSKEFENNIILFIITSIATEKAHYNPLMNDLDSILKLINEEINLSQ</sequence>
<protein>
    <submittedName>
        <fullName evidence="2">Uncharacterized protein</fullName>
    </submittedName>
</protein>
<proteinExistence type="predicted"/>
<dbReference type="Proteomes" id="UP000198990">
    <property type="component" value="Unassembled WGS sequence"/>
</dbReference>
<name>A0A1H7QJP5_9FLAO</name>
<evidence type="ECO:0000256" key="1">
    <source>
        <dbReference type="SAM" id="Phobius"/>
    </source>
</evidence>
<evidence type="ECO:0000313" key="2">
    <source>
        <dbReference type="EMBL" id="SEL48156.1"/>
    </source>
</evidence>
<dbReference type="STRING" id="228957.SAMN04488008_1042"/>
<keyword evidence="1" id="KW-0472">Membrane</keyword>
<dbReference type="Pfam" id="PF19578">
    <property type="entry name" value="DUF6090"/>
    <property type="match status" value="1"/>
</dbReference>
<dbReference type="OrthoDB" id="821805at2"/>
<reference evidence="3" key="1">
    <citation type="submission" date="2016-10" db="EMBL/GenBank/DDBJ databases">
        <authorList>
            <person name="Varghese N."/>
            <person name="Submissions S."/>
        </authorList>
    </citation>
    <scope>NUCLEOTIDE SEQUENCE [LARGE SCALE GENOMIC DNA]</scope>
    <source>
        <strain evidence="3">DSM 16471</strain>
    </source>
</reference>
<feature type="transmembrane region" description="Helical" evidence="1">
    <location>
        <begin position="20"/>
        <end position="41"/>
    </location>
</feature>
<dbReference type="InterPro" id="IPR045749">
    <property type="entry name" value="DUF6090"/>
</dbReference>
<keyword evidence="1" id="KW-1133">Transmembrane helix</keyword>
<gene>
    <name evidence="2" type="ORF">SAMN04488008_1042</name>
</gene>
<keyword evidence="1" id="KW-0812">Transmembrane</keyword>
<evidence type="ECO:0000313" key="3">
    <source>
        <dbReference type="Proteomes" id="UP000198990"/>
    </source>
</evidence>
<accession>A0A1H7QJP5</accession>
<dbReference type="AlphaFoldDB" id="A0A1H7QJP5"/>